<dbReference type="EMBL" id="LR782942">
    <property type="protein sequence ID" value="CAB3221886.1"/>
    <property type="molecule type" value="mRNA"/>
</dbReference>
<dbReference type="Pfam" id="PF04547">
    <property type="entry name" value="Anoctamin"/>
    <property type="match status" value="1"/>
</dbReference>
<evidence type="ECO:0000256" key="5">
    <source>
        <dbReference type="ARBA" id="ARBA00023136"/>
    </source>
</evidence>
<name>A0A6F9D5R8_9ASCI</name>
<evidence type="ECO:0000256" key="3">
    <source>
        <dbReference type="ARBA" id="ARBA00022692"/>
    </source>
</evidence>
<dbReference type="InterPro" id="IPR007632">
    <property type="entry name" value="Anoctamin"/>
</dbReference>
<dbReference type="PANTHER" id="PTHR12308:SF74">
    <property type="entry name" value="ANOCTAMIN"/>
    <property type="match status" value="1"/>
</dbReference>
<feature type="transmembrane region" description="Helical" evidence="6">
    <location>
        <begin position="227"/>
        <end position="244"/>
    </location>
</feature>
<evidence type="ECO:0000259" key="7">
    <source>
        <dbReference type="Pfam" id="PF04547"/>
    </source>
</evidence>
<accession>A0A6F9D5R8</accession>
<dbReference type="InterPro" id="IPR049452">
    <property type="entry name" value="Anoctamin_TM"/>
</dbReference>
<dbReference type="GO" id="GO:0005254">
    <property type="term" value="F:chloride channel activity"/>
    <property type="evidence" value="ECO:0007669"/>
    <property type="project" value="TreeGrafter"/>
</dbReference>
<comment type="subcellular location">
    <subcellularLocation>
        <location evidence="1 6">Membrane</location>
        <topology evidence="1 6">Multi-pass membrane protein</topology>
    </subcellularLocation>
</comment>
<feature type="transmembrane region" description="Helical" evidence="6">
    <location>
        <begin position="489"/>
        <end position="512"/>
    </location>
</feature>
<feature type="transmembrane region" description="Helical" evidence="6">
    <location>
        <begin position="191"/>
        <end position="215"/>
    </location>
</feature>
<dbReference type="AlphaFoldDB" id="A0A6F9D5R8"/>
<proteinExistence type="evidence at transcript level"/>
<feature type="transmembrane region" description="Helical" evidence="6">
    <location>
        <begin position="583"/>
        <end position="602"/>
    </location>
</feature>
<evidence type="ECO:0000256" key="6">
    <source>
        <dbReference type="RuleBase" id="RU280814"/>
    </source>
</evidence>
<evidence type="ECO:0000256" key="2">
    <source>
        <dbReference type="ARBA" id="ARBA00009671"/>
    </source>
</evidence>
<gene>
    <name evidence="8" type="primary">Ano10</name>
</gene>
<evidence type="ECO:0000256" key="1">
    <source>
        <dbReference type="ARBA" id="ARBA00004141"/>
    </source>
</evidence>
<feature type="transmembrane region" description="Helical" evidence="6">
    <location>
        <begin position="297"/>
        <end position="319"/>
    </location>
</feature>
<comment type="similarity">
    <text evidence="2 6">Belongs to the anoctamin family.</text>
</comment>
<protein>
    <recommendedName>
        <fullName evidence="6">Anoctamin</fullName>
    </recommendedName>
</protein>
<feature type="transmembrane region" description="Helical" evidence="6">
    <location>
        <begin position="533"/>
        <end position="563"/>
    </location>
</feature>
<dbReference type="PANTHER" id="PTHR12308">
    <property type="entry name" value="ANOCTAMIN"/>
    <property type="match status" value="1"/>
</dbReference>
<keyword evidence="5 6" id="KW-0472">Membrane</keyword>
<evidence type="ECO:0000313" key="8">
    <source>
        <dbReference type="EMBL" id="CAB3221886.1"/>
    </source>
</evidence>
<comment type="caution">
    <text evidence="6">Lacks conserved residue(s) required for the propagation of feature annotation.</text>
</comment>
<keyword evidence="3 6" id="KW-0812">Transmembrane</keyword>
<reference evidence="8" key="1">
    <citation type="submission" date="2020-04" db="EMBL/GenBank/DDBJ databases">
        <authorList>
            <person name="Neveu A P."/>
        </authorList>
    </citation>
    <scope>NUCLEOTIDE SEQUENCE</scope>
    <source>
        <tissue evidence="8">Whole embryo</tissue>
    </source>
</reference>
<keyword evidence="4 6" id="KW-1133">Transmembrane helix</keyword>
<sequence>MEHLETKPLVVVKLSPKISQEAVDWLIKRITSDKQDGGCQLEVELVKEDNLLYISASKNRLLYGAEIVGLKKEYKDGSMREFYFSDGSNFKKFEDDEFLLESEAHYIIKIELDGLRAKDEKCIPGHPSVHLYPGKSIFRRMESKQLITDLFALHNRRALNRLRLEWYRNIDPKLSSPLDSVREYFGDTISIYFAFLNFYTVGLVPLVLYGLLVWFLGLNAWQVDDNWSLAAVHVLWSAVLLEMWNRKSNELSYKWGSLGLKEWEEPRSGFRGELGINEITQRQEPTYPYWKRYIRMYFISLPIVIVCLAMAVWLMFYYFSWEFYLMEKFANETGFWVPLLKNAPSVTYSILIIIANALYRSLAEYLTDQENHRLESTYQNHLISKILLFHFANSFLCLFYIAFIYEDMRMLRMTLRNLFIVHMVISQAMETLLPYWQYKIRSRNINTTNNVHARANVDHERTELSIAEQTQRELKREVYSGTFDDYLELWLQFGYVVLFSCVYPPAALFALLNNIVEERSDAFKMSNVFRRPFGYRTSGIGAWQTAFQALSYLAVISNLALIFNSPKFLEWFYKTVPSATPTTVLMTFLVLEHVLLFARYCVSMLIPTVPRWVKVETGKLNYWSMQALKKQRSEHLRPTQVIRRSLGAINAFNNNNPRPSSAN</sequence>
<dbReference type="GO" id="GO:0005886">
    <property type="term" value="C:plasma membrane"/>
    <property type="evidence" value="ECO:0007669"/>
    <property type="project" value="TreeGrafter"/>
</dbReference>
<feature type="transmembrane region" description="Helical" evidence="6">
    <location>
        <begin position="386"/>
        <end position="405"/>
    </location>
</feature>
<evidence type="ECO:0000256" key="4">
    <source>
        <dbReference type="ARBA" id="ARBA00022989"/>
    </source>
</evidence>
<feature type="domain" description="Anoctamin transmembrane" evidence="7">
    <location>
        <begin position="181"/>
        <end position="616"/>
    </location>
</feature>
<organism evidence="8">
    <name type="scientific">Phallusia mammillata</name>
    <dbReference type="NCBI Taxonomy" id="59560"/>
    <lineage>
        <taxon>Eukaryota</taxon>
        <taxon>Metazoa</taxon>
        <taxon>Chordata</taxon>
        <taxon>Tunicata</taxon>
        <taxon>Ascidiacea</taxon>
        <taxon>Phlebobranchia</taxon>
        <taxon>Ascidiidae</taxon>
        <taxon>Phallusia</taxon>
    </lineage>
</organism>